<reference evidence="1 2" key="1">
    <citation type="journal article" date="2021" name="Elife">
        <title>Chloroplast acquisition without the gene transfer in kleptoplastic sea slugs, Plakobranchus ocellatus.</title>
        <authorList>
            <person name="Maeda T."/>
            <person name="Takahashi S."/>
            <person name="Yoshida T."/>
            <person name="Shimamura S."/>
            <person name="Takaki Y."/>
            <person name="Nagai Y."/>
            <person name="Toyoda A."/>
            <person name="Suzuki Y."/>
            <person name="Arimoto A."/>
            <person name="Ishii H."/>
            <person name="Satoh N."/>
            <person name="Nishiyama T."/>
            <person name="Hasebe M."/>
            <person name="Maruyama T."/>
            <person name="Minagawa J."/>
            <person name="Obokata J."/>
            <person name="Shigenobu S."/>
        </authorList>
    </citation>
    <scope>NUCLEOTIDE SEQUENCE [LARGE SCALE GENOMIC DNA]</scope>
</reference>
<proteinExistence type="predicted"/>
<name>A0AAV4I9L9_9GAST</name>
<evidence type="ECO:0000313" key="1">
    <source>
        <dbReference type="EMBL" id="GFS06278.1"/>
    </source>
</evidence>
<accession>A0AAV4I9L9</accession>
<sequence length="84" mass="9227">MVNQPNRCVLPCLMVVGYGNGNDGNDDNNDDDTYVICCDGGDDNDDETEMAIHFYVITTCIDAGVPMNIINHFCDCGHICVSKY</sequence>
<organism evidence="1 2">
    <name type="scientific">Elysia marginata</name>
    <dbReference type="NCBI Taxonomy" id="1093978"/>
    <lineage>
        <taxon>Eukaryota</taxon>
        <taxon>Metazoa</taxon>
        <taxon>Spiralia</taxon>
        <taxon>Lophotrochozoa</taxon>
        <taxon>Mollusca</taxon>
        <taxon>Gastropoda</taxon>
        <taxon>Heterobranchia</taxon>
        <taxon>Euthyneura</taxon>
        <taxon>Panpulmonata</taxon>
        <taxon>Sacoglossa</taxon>
        <taxon>Placobranchoidea</taxon>
        <taxon>Plakobranchidae</taxon>
        <taxon>Elysia</taxon>
    </lineage>
</organism>
<dbReference type="AlphaFoldDB" id="A0AAV4I9L9"/>
<dbReference type="EMBL" id="BMAT01013141">
    <property type="protein sequence ID" value="GFS06278.1"/>
    <property type="molecule type" value="Genomic_DNA"/>
</dbReference>
<comment type="caution">
    <text evidence="1">The sequence shown here is derived from an EMBL/GenBank/DDBJ whole genome shotgun (WGS) entry which is preliminary data.</text>
</comment>
<gene>
    <name evidence="1" type="ORF">ElyMa_006540100</name>
</gene>
<protein>
    <submittedName>
        <fullName evidence="1">Uncharacterized protein</fullName>
    </submittedName>
</protein>
<evidence type="ECO:0000313" key="2">
    <source>
        <dbReference type="Proteomes" id="UP000762676"/>
    </source>
</evidence>
<keyword evidence="2" id="KW-1185">Reference proteome</keyword>
<dbReference type="Proteomes" id="UP000762676">
    <property type="component" value="Unassembled WGS sequence"/>
</dbReference>